<name>A0A3M8CIJ0_9BACL</name>
<dbReference type="AlphaFoldDB" id="A0A3M8CIJ0"/>
<dbReference type="CDD" id="cd00118">
    <property type="entry name" value="LysM"/>
    <property type="match status" value="1"/>
</dbReference>
<evidence type="ECO:0000313" key="5">
    <source>
        <dbReference type="Proteomes" id="UP000282028"/>
    </source>
</evidence>
<feature type="transmembrane region" description="Helical" evidence="2">
    <location>
        <begin position="35"/>
        <end position="56"/>
    </location>
</feature>
<gene>
    <name evidence="4" type="ORF">EDM52_07300</name>
</gene>
<comment type="caution">
    <text evidence="4">The sequence shown here is derived from an EMBL/GenBank/DDBJ whole genome shotgun (WGS) entry which is preliminary data.</text>
</comment>
<feature type="domain" description="LysM" evidence="3">
    <location>
        <begin position="163"/>
        <end position="210"/>
    </location>
</feature>
<dbReference type="InterPro" id="IPR036779">
    <property type="entry name" value="LysM_dom_sf"/>
</dbReference>
<sequence>MRKGGGRVREGQDGLPPRRSRAIQRKKQKVSLKRIIQGGLILFGTLFFGLIGLELYQAKNANPIQSVASSIPDSSSAETTPGNQGQTPTTSPQPSNEAPPPTNAESTEPKAEAKPAVPVVAPAPQPSTPVLAVPTPQTATQEPAAPAPVASETQTSSEQPKTVRHVVEKGDTLFKLSRKYYGNNSGVSRIARYNGLAADAQLTTGNVVIIPLSK</sequence>
<feature type="compositionally biased region" description="Polar residues" evidence="1">
    <location>
        <begin position="151"/>
        <end position="160"/>
    </location>
</feature>
<evidence type="ECO:0000256" key="1">
    <source>
        <dbReference type="SAM" id="MobiDB-lite"/>
    </source>
</evidence>
<reference evidence="4 5" key="1">
    <citation type="submission" date="2018-10" db="EMBL/GenBank/DDBJ databases">
        <title>Phylogenomics of Brevibacillus.</title>
        <authorList>
            <person name="Dunlap C."/>
        </authorList>
    </citation>
    <scope>NUCLEOTIDE SEQUENCE [LARGE SCALE GENOMIC DNA]</scope>
    <source>
        <strain evidence="4 5">JCM 12215</strain>
    </source>
</reference>
<feature type="compositionally biased region" description="Low complexity" evidence="1">
    <location>
        <begin position="132"/>
        <end position="150"/>
    </location>
</feature>
<dbReference type="Pfam" id="PF01476">
    <property type="entry name" value="LysM"/>
    <property type="match status" value="1"/>
</dbReference>
<keyword evidence="2" id="KW-0812">Transmembrane</keyword>
<organism evidence="4 5">
    <name type="scientific">Brevibacillus invocatus</name>
    <dbReference type="NCBI Taxonomy" id="173959"/>
    <lineage>
        <taxon>Bacteria</taxon>
        <taxon>Bacillati</taxon>
        <taxon>Bacillota</taxon>
        <taxon>Bacilli</taxon>
        <taxon>Bacillales</taxon>
        <taxon>Paenibacillaceae</taxon>
        <taxon>Brevibacillus</taxon>
    </lineage>
</organism>
<keyword evidence="2" id="KW-0472">Membrane</keyword>
<accession>A0A3M8CIJ0</accession>
<dbReference type="InterPro" id="IPR018392">
    <property type="entry name" value="LysM"/>
</dbReference>
<feature type="compositionally biased region" description="Low complexity" evidence="1">
    <location>
        <begin position="67"/>
        <end position="96"/>
    </location>
</feature>
<protein>
    <submittedName>
        <fullName evidence="4">LysM peptidoglycan-binding domain-containing protein</fullName>
    </submittedName>
</protein>
<dbReference type="SUPFAM" id="SSF54106">
    <property type="entry name" value="LysM domain"/>
    <property type="match status" value="1"/>
</dbReference>
<feature type="region of interest" description="Disordered" evidence="1">
    <location>
        <begin position="1"/>
        <end position="28"/>
    </location>
</feature>
<evidence type="ECO:0000313" key="4">
    <source>
        <dbReference type="EMBL" id="RNB75383.1"/>
    </source>
</evidence>
<keyword evidence="2" id="KW-1133">Transmembrane helix</keyword>
<keyword evidence="5" id="KW-1185">Reference proteome</keyword>
<dbReference type="PROSITE" id="PS51782">
    <property type="entry name" value="LYSM"/>
    <property type="match status" value="1"/>
</dbReference>
<dbReference type="Proteomes" id="UP000282028">
    <property type="component" value="Unassembled WGS sequence"/>
</dbReference>
<dbReference type="EMBL" id="RHHR01000010">
    <property type="protein sequence ID" value="RNB75383.1"/>
    <property type="molecule type" value="Genomic_DNA"/>
</dbReference>
<feature type="region of interest" description="Disordered" evidence="1">
    <location>
        <begin position="67"/>
        <end position="161"/>
    </location>
</feature>
<feature type="compositionally biased region" description="Basic residues" evidence="1">
    <location>
        <begin position="18"/>
        <end position="28"/>
    </location>
</feature>
<evidence type="ECO:0000259" key="3">
    <source>
        <dbReference type="PROSITE" id="PS51782"/>
    </source>
</evidence>
<evidence type="ECO:0000256" key="2">
    <source>
        <dbReference type="SAM" id="Phobius"/>
    </source>
</evidence>
<dbReference type="OrthoDB" id="2583609at2"/>
<proteinExistence type="predicted"/>
<dbReference type="Gene3D" id="3.10.350.10">
    <property type="entry name" value="LysM domain"/>
    <property type="match status" value="1"/>
</dbReference>
<dbReference type="SMART" id="SM00257">
    <property type="entry name" value="LysM"/>
    <property type="match status" value="1"/>
</dbReference>